<dbReference type="InterPro" id="IPR000073">
    <property type="entry name" value="AB_hydrolase_1"/>
</dbReference>
<sequence length="283" mass="31272">MFVDFRWPNWQREATPELEILSAAPADEGVARATPIVFVHGAFVGGWCWQAHFLDYFASCGFHAIAPSLRGHGESGGHERLDTYGIREYVGDLERVVADLEGPPPILVGHSMGALVVQRYLEQHPASAAVLMAPVPPQGLWPSTLRMAVGDPLLYAQYGLMQAFGSGVIDTDVAQRAIFSEQMPDEALTNYARRVQRESQRALWDMNVNAAGRPWLASKSVPMRVLAAGDDALFNLEETRAVASLWGCEWRSLPGMGHAMMLESGWQQAADTIIRWIWEAGLR</sequence>
<organism evidence="2 3">
    <name type="scientific">Spiribacter insolitus</name>
    <dbReference type="NCBI Taxonomy" id="3122417"/>
    <lineage>
        <taxon>Bacteria</taxon>
        <taxon>Pseudomonadati</taxon>
        <taxon>Pseudomonadota</taxon>
        <taxon>Gammaproteobacteria</taxon>
        <taxon>Chromatiales</taxon>
        <taxon>Ectothiorhodospiraceae</taxon>
        <taxon>Spiribacter</taxon>
    </lineage>
</organism>
<keyword evidence="2" id="KW-0378">Hydrolase</keyword>
<evidence type="ECO:0000313" key="2">
    <source>
        <dbReference type="EMBL" id="MEX0430524.1"/>
    </source>
</evidence>
<dbReference type="RefSeq" id="WP_367983317.1">
    <property type="nucleotide sequence ID" value="NZ_JBAKFF010000001.1"/>
</dbReference>
<dbReference type="EMBL" id="JBAKFF010000001">
    <property type="protein sequence ID" value="MEX0430524.1"/>
    <property type="molecule type" value="Genomic_DNA"/>
</dbReference>
<dbReference type="Pfam" id="PF12697">
    <property type="entry name" value="Abhydrolase_6"/>
    <property type="match status" value="1"/>
</dbReference>
<gene>
    <name evidence="2" type="ORF">V6X30_03780</name>
</gene>
<reference evidence="2 3" key="1">
    <citation type="submission" date="2024-02" db="EMBL/GenBank/DDBJ databases">
        <title>New especies of Spiribacter isolated from saline water.</title>
        <authorList>
            <person name="Leon M.J."/>
            <person name="De La Haba R."/>
            <person name="Sanchez-Porro C."/>
            <person name="Ventosa A."/>
        </authorList>
    </citation>
    <scope>NUCLEOTIDE SEQUENCE [LARGE SCALE GENOMIC DNA]</scope>
    <source>
        <strain evidence="3">ag22IC4-189</strain>
    </source>
</reference>
<evidence type="ECO:0000313" key="3">
    <source>
        <dbReference type="Proteomes" id="UP001556637"/>
    </source>
</evidence>
<name>A0ABV3T5N8_9GAMM</name>
<dbReference type="InterPro" id="IPR029058">
    <property type="entry name" value="AB_hydrolase_fold"/>
</dbReference>
<dbReference type="Proteomes" id="UP001556637">
    <property type="component" value="Unassembled WGS sequence"/>
</dbReference>
<feature type="domain" description="AB hydrolase-1" evidence="1">
    <location>
        <begin position="36"/>
        <end position="269"/>
    </location>
</feature>
<evidence type="ECO:0000259" key="1">
    <source>
        <dbReference type="Pfam" id="PF12697"/>
    </source>
</evidence>
<dbReference type="PANTHER" id="PTHR43194">
    <property type="entry name" value="HYDROLASE ALPHA/BETA FOLD FAMILY"/>
    <property type="match status" value="1"/>
</dbReference>
<dbReference type="GO" id="GO:0016787">
    <property type="term" value="F:hydrolase activity"/>
    <property type="evidence" value="ECO:0007669"/>
    <property type="project" value="UniProtKB-KW"/>
</dbReference>
<comment type="caution">
    <text evidence="2">The sequence shown here is derived from an EMBL/GenBank/DDBJ whole genome shotgun (WGS) entry which is preliminary data.</text>
</comment>
<keyword evidence="3" id="KW-1185">Reference proteome</keyword>
<dbReference type="SUPFAM" id="SSF53474">
    <property type="entry name" value="alpha/beta-Hydrolases"/>
    <property type="match status" value="1"/>
</dbReference>
<dbReference type="PANTHER" id="PTHR43194:SF2">
    <property type="entry name" value="PEROXISOMAL MEMBRANE PROTEIN LPX1"/>
    <property type="match status" value="1"/>
</dbReference>
<dbReference type="InterPro" id="IPR050228">
    <property type="entry name" value="Carboxylesterase_BioH"/>
</dbReference>
<protein>
    <submittedName>
        <fullName evidence="2">Alpha/beta hydrolase</fullName>
    </submittedName>
</protein>
<dbReference type="Gene3D" id="3.40.50.1820">
    <property type="entry name" value="alpha/beta hydrolase"/>
    <property type="match status" value="1"/>
</dbReference>
<proteinExistence type="predicted"/>
<accession>A0ABV3T5N8</accession>